<feature type="transmembrane region" description="Helical" evidence="1">
    <location>
        <begin position="72"/>
        <end position="90"/>
    </location>
</feature>
<protein>
    <recommendedName>
        <fullName evidence="4">DUF4408 domain-containing protein</fullName>
    </recommendedName>
</protein>
<gene>
    <name evidence="2" type="ORF">HRI_003351000</name>
</gene>
<dbReference type="PANTHER" id="PTHR33640">
    <property type="entry name" value="TRANSMEMBRANE PROTEIN"/>
    <property type="match status" value="1"/>
</dbReference>
<feature type="transmembrane region" description="Helical" evidence="1">
    <location>
        <begin position="32"/>
        <end position="51"/>
    </location>
</feature>
<dbReference type="AlphaFoldDB" id="A0A9W7IKL6"/>
<proteinExistence type="predicted"/>
<dbReference type="OrthoDB" id="1082160at2759"/>
<accession>A0A9W7IKL6</accession>
<name>A0A9W7IKL6_HIBTR</name>
<evidence type="ECO:0000256" key="1">
    <source>
        <dbReference type="SAM" id="Phobius"/>
    </source>
</evidence>
<dbReference type="EMBL" id="BSYR01000030">
    <property type="protein sequence ID" value="GMI96817.1"/>
    <property type="molecule type" value="Genomic_DNA"/>
</dbReference>
<keyword evidence="1" id="KW-0472">Membrane</keyword>
<evidence type="ECO:0000313" key="3">
    <source>
        <dbReference type="Proteomes" id="UP001165190"/>
    </source>
</evidence>
<keyword evidence="1" id="KW-1133">Transmembrane helix</keyword>
<dbReference type="PANTHER" id="PTHR33640:SF34">
    <property type="entry name" value="PROTEIN, PUTATIVE-RELATED"/>
    <property type="match status" value="1"/>
</dbReference>
<keyword evidence="1" id="KW-0812">Transmembrane</keyword>
<sequence>MGSFDFENVKAEKEDAVWRYNMERMLRNGLRFIGFSFVLLLLSCLGFPTLIPNTIQVVGNFRRRFITSFNHPLFNFAVVNIIVVVVYVLSCQKQAQNQPTSHDIDIYHEYVSSCRNIPTVVPATEETLVDKKVVLVENAVVLSQVKVKQQCGSSSIVETITETKRSLSPVKHKKPEYRRTRSMVSEYRSRRVPGEFRRWDTEPARKSMDEMSSEEFRSIIDSFIAEKKKSLMLENTRRKDNCVSIVVN</sequence>
<organism evidence="2 3">
    <name type="scientific">Hibiscus trionum</name>
    <name type="common">Flower of an hour</name>
    <dbReference type="NCBI Taxonomy" id="183268"/>
    <lineage>
        <taxon>Eukaryota</taxon>
        <taxon>Viridiplantae</taxon>
        <taxon>Streptophyta</taxon>
        <taxon>Embryophyta</taxon>
        <taxon>Tracheophyta</taxon>
        <taxon>Spermatophyta</taxon>
        <taxon>Magnoliopsida</taxon>
        <taxon>eudicotyledons</taxon>
        <taxon>Gunneridae</taxon>
        <taxon>Pentapetalae</taxon>
        <taxon>rosids</taxon>
        <taxon>malvids</taxon>
        <taxon>Malvales</taxon>
        <taxon>Malvaceae</taxon>
        <taxon>Malvoideae</taxon>
        <taxon>Hibiscus</taxon>
    </lineage>
</organism>
<reference evidence="2" key="1">
    <citation type="submission" date="2023-05" db="EMBL/GenBank/DDBJ databases">
        <title>Genome and transcriptome analyses reveal genes involved in the formation of fine ridges on petal epidermal cells in Hibiscus trionum.</title>
        <authorList>
            <person name="Koshimizu S."/>
            <person name="Masuda S."/>
            <person name="Ishii T."/>
            <person name="Shirasu K."/>
            <person name="Hoshino A."/>
            <person name="Arita M."/>
        </authorList>
    </citation>
    <scope>NUCLEOTIDE SEQUENCE</scope>
    <source>
        <strain evidence="2">Hamamatsu line</strain>
    </source>
</reference>
<comment type="caution">
    <text evidence="2">The sequence shown here is derived from an EMBL/GenBank/DDBJ whole genome shotgun (WGS) entry which is preliminary data.</text>
</comment>
<keyword evidence="3" id="KW-1185">Reference proteome</keyword>
<evidence type="ECO:0000313" key="2">
    <source>
        <dbReference type="EMBL" id="GMI96817.1"/>
    </source>
</evidence>
<evidence type="ECO:0008006" key="4">
    <source>
        <dbReference type="Google" id="ProtNLM"/>
    </source>
</evidence>
<dbReference type="Proteomes" id="UP001165190">
    <property type="component" value="Unassembled WGS sequence"/>
</dbReference>